<keyword evidence="3" id="KW-1185">Reference proteome</keyword>
<name>A0A7W5DR47_9PORP</name>
<keyword evidence="1" id="KW-0812">Transmembrane</keyword>
<evidence type="ECO:0000313" key="2">
    <source>
        <dbReference type="EMBL" id="MBB3187215.1"/>
    </source>
</evidence>
<accession>A0A7W5DR47</accession>
<evidence type="ECO:0000313" key="3">
    <source>
        <dbReference type="Proteomes" id="UP000544222"/>
    </source>
</evidence>
<organism evidence="2 3">
    <name type="scientific">Microbacter margulisiae</name>
    <dbReference type="NCBI Taxonomy" id="1350067"/>
    <lineage>
        <taxon>Bacteria</taxon>
        <taxon>Pseudomonadati</taxon>
        <taxon>Bacteroidota</taxon>
        <taxon>Bacteroidia</taxon>
        <taxon>Bacteroidales</taxon>
        <taxon>Porphyromonadaceae</taxon>
        <taxon>Microbacter</taxon>
    </lineage>
</organism>
<proteinExistence type="predicted"/>
<keyword evidence="1" id="KW-1133">Transmembrane helix</keyword>
<reference evidence="2 3" key="1">
    <citation type="submission" date="2020-08" db="EMBL/GenBank/DDBJ databases">
        <title>Genomic Encyclopedia of Type Strains, Phase IV (KMG-IV): sequencing the most valuable type-strain genomes for metagenomic binning, comparative biology and taxonomic classification.</title>
        <authorList>
            <person name="Goeker M."/>
        </authorList>
    </citation>
    <scope>NUCLEOTIDE SEQUENCE [LARGE SCALE GENOMIC DNA]</scope>
    <source>
        <strain evidence="2 3">DSM 27471</strain>
    </source>
</reference>
<protein>
    <submittedName>
        <fullName evidence="2">Uncharacterized protein</fullName>
    </submittedName>
</protein>
<comment type="caution">
    <text evidence="2">The sequence shown here is derived from an EMBL/GenBank/DDBJ whole genome shotgun (WGS) entry which is preliminary data.</text>
</comment>
<gene>
    <name evidence="2" type="ORF">FHX64_001378</name>
</gene>
<sequence length="60" mass="6967">MGILDRKIEGYNILNFRTSLLQIFIANCQSHSIALFSIVYYSVFQSKSQIAIKIKQNHYV</sequence>
<dbReference type="EMBL" id="JACHYB010000001">
    <property type="protein sequence ID" value="MBB3187215.1"/>
    <property type="molecule type" value="Genomic_DNA"/>
</dbReference>
<dbReference type="AlphaFoldDB" id="A0A7W5DR47"/>
<keyword evidence="1" id="KW-0472">Membrane</keyword>
<evidence type="ECO:0000256" key="1">
    <source>
        <dbReference type="SAM" id="Phobius"/>
    </source>
</evidence>
<dbReference type="Proteomes" id="UP000544222">
    <property type="component" value="Unassembled WGS sequence"/>
</dbReference>
<feature type="transmembrane region" description="Helical" evidence="1">
    <location>
        <begin position="20"/>
        <end position="43"/>
    </location>
</feature>